<comment type="caution">
    <text evidence="7">The sequence shown here is derived from an EMBL/GenBank/DDBJ whole genome shotgun (WGS) entry which is preliminary data.</text>
</comment>
<keyword evidence="3 6" id="KW-0812">Transmembrane</keyword>
<feature type="transmembrane region" description="Helical" evidence="6">
    <location>
        <begin position="56"/>
        <end position="78"/>
    </location>
</feature>
<dbReference type="Proteomes" id="UP000712080">
    <property type="component" value="Unassembled WGS sequence"/>
</dbReference>
<dbReference type="RefSeq" id="WP_169527855.1">
    <property type="nucleotide sequence ID" value="NZ_JAAMPU010000107.1"/>
</dbReference>
<dbReference type="PANTHER" id="PTHR33529:SF6">
    <property type="entry name" value="YJGP_YJGQ FAMILY PERMEASE"/>
    <property type="match status" value="1"/>
</dbReference>
<evidence type="ECO:0000256" key="2">
    <source>
        <dbReference type="ARBA" id="ARBA00022475"/>
    </source>
</evidence>
<organism evidence="7 8">
    <name type="scientific">Flavobacterium silvaticum</name>
    <dbReference type="NCBI Taxonomy" id="1852020"/>
    <lineage>
        <taxon>Bacteria</taxon>
        <taxon>Pseudomonadati</taxon>
        <taxon>Bacteroidota</taxon>
        <taxon>Flavobacteriia</taxon>
        <taxon>Flavobacteriales</taxon>
        <taxon>Flavobacteriaceae</taxon>
        <taxon>Flavobacterium</taxon>
    </lineage>
</organism>
<evidence type="ECO:0000256" key="5">
    <source>
        <dbReference type="ARBA" id="ARBA00023136"/>
    </source>
</evidence>
<name>A0A972FN40_9FLAO</name>
<reference evidence="7" key="1">
    <citation type="submission" date="2020-02" db="EMBL/GenBank/DDBJ databases">
        <title>Flavobacterium sp. genome.</title>
        <authorList>
            <person name="Jung H.S."/>
            <person name="Baek J.H."/>
            <person name="Jeon C.O."/>
        </authorList>
    </citation>
    <scope>NUCLEOTIDE SEQUENCE</scope>
    <source>
        <strain evidence="7">SE-s28</strain>
    </source>
</reference>
<feature type="transmembrane region" description="Helical" evidence="6">
    <location>
        <begin position="424"/>
        <end position="443"/>
    </location>
</feature>
<feature type="transmembrane region" description="Helical" evidence="6">
    <location>
        <begin position="99"/>
        <end position="118"/>
    </location>
</feature>
<comment type="subcellular location">
    <subcellularLocation>
        <location evidence="1">Cell membrane</location>
        <topology evidence="1">Multi-pass membrane protein</topology>
    </subcellularLocation>
</comment>
<keyword evidence="4 6" id="KW-1133">Transmembrane helix</keyword>
<dbReference type="InterPro" id="IPR005495">
    <property type="entry name" value="LptG/LptF_permease"/>
</dbReference>
<keyword evidence="8" id="KW-1185">Reference proteome</keyword>
<keyword evidence="5 6" id="KW-0472">Membrane</keyword>
<keyword evidence="2" id="KW-1003">Cell membrane</keyword>
<proteinExistence type="predicted"/>
<dbReference type="AlphaFoldDB" id="A0A972FN40"/>
<gene>
    <name evidence="7" type="ORF">G6047_11925</name>
</gene>
<evidence type="ECO:0000256" key="4">
    <source>
        <dbReference type="ARBA" id="ARBA00022989"/>
    </source>
</evidence>
<dbReference type="GO" id="GO:0043190">
    <property type="term" value="C:ATP-binding cassette (ABC) transporter complex"/>
    <property type="evidence" value="ECO:0007669"/>
    <property type="project" value="TreeGrafter"/>
</dbReference>
<feature type="transmembrane region" description="Helical" evidence="6">
    <location>
        <begin position="455"/>
        <end position="474"/>
    </location>
</feature>
<evidence type="ECO:0000313" key="8">
    <source>
        <dbReference type="Proteomes" id="UP000712080"/>
    </source>
</evidence>
<dbReference type="PANTHER" id="PTHR33529">
    <property type="entry name" value="SLR0882 PROTEIN-RELATED"/>
    <property type="match status" value="1"/>
</dbReference>
<evidence type="ECO:0000313" key="7">
    <source>
        <dbReference type="EMBL" id="NMH28742.1"/>
    </source>
</evidence>
<evidence type="ECO:0000256" key="3">
    <source>
        <dbReference type="ARBA" id="ARBA00022692"/>
    </source>
</evidence>
<sequence>MKILDRYILQSFLSTFATVFVILFFIFILQTVWLFIAELAGKDLDIFLVLKFLMFAMPRIIPLVLPLSVLLASIMTFGSFAENYEFAAMKSSGISLRRAMHSLVVFILLLSVASFFFANNVIPYAEYKFINFRADIAKRTPAMAIAEGQFSDIGTYNIKVDKKSGENGNHLTGVTIHKKAAIGNTTTVIKSKTGELSTSEKSNILQLILNDGNYYEDVTPKDYNDRKKLPFAKSDFKKYIINMDLSKLNKNDDESSADVSTNAMLNVSELSYTLDSLHKSYSKDVASFADNMYQRTGIVSIQQPMPGNLPAKTPGTLTRPIPPSRLPVAQKPADTTKKVPLQNNLLAMFTRPQKGPLLKVAKSNIESVAFTIDGSSFDRSEKIKNINNHQLAFYDKFVIAYACILMFFIGAPLGAIIRKGGIGLPIVFAVLIFITFHFINTFGKRISQSDEMPPFVGAWMSSFILTPFAILLTYRATNDIGLFSMDTITEPIIRFFSSIFKRKKDQLPES</sequence>
<accession>A0A972FN40</accession>
<dbReference type="EMBL" id="JAAMPU010000107">
    <property type="protein sequence ID" value="NMH28742.1"/>
    <property type="molecule type" value="Genomic_DNA"/>
</dbReference>
<evidence type="ECO:0000256" key="1">
    <source>
        <dbReference type="ARBA" id="ARBA00004651"/>
    </source>
</evidence>
<evidence type="ECO:0000256" key="6">
    <source>
        <dbReference type="SAM" id="Phobius"/>
    </source>
</evidence>
<feature type="transmembrane region" description="Helical" evidence="6">
    <location>
        <begin position="397"/>
        <end position="417"/>
    </location>
</feature>
<feature type="transmembrane region" description="Helical" evidence="6">
    <location>
        <begin position="12"/>
        <end position="36"/>
    </location>
</feature>
<protein>
    <submittedName>
        <fullName evidence="7">YjgP/YjgQ family permease</fullName>
    </submittedName>
</protein>
<dbReference type="Pfam" id="PF03739">
    <property type="entry name" value="LptF_LptG"/>
    <property type="match status" value="2"/>
</dbReference>
<dbReference type="GO" id="GO:0015920">
    <property type="term" value="P:lipopolysaccharide transport"/>
    <property type="evidence" value="ECO:0007669"/>
    <property type="project" value="TreeGrafter"/>
</dbReference>